<keyword evidence="7" id="KW-1185">Reference proteome</keyword>
<name>A0A543K354_9RHOB</name>
<proteinExistence type="predicted"/>
<dbReference type="Gene3D" id="3.30.70.20">
    <property type="match status" value="1"/>
</dbReference>
<keyword evidence="2" id="KW-0408">Iron</keyword>
<dbReference type="Pfam" id="PF12838">
    <property type="entry name" value="Fer4_7"/>
    <property type="match status" value="1"/>
</dbReference>
<dbReference type="AlphaFoldDB" id="A0A543K354"/>
<dbReference type="InterPro" id="IPR017900">
    <property type="entry name" value="4Fe4S_Fe_S_CS"/>
</dbReference>
<dbReference type="Proteomes" id="UP000320582">
    <property type="component" value="Unassembled WGS sequence"/>
</dbReference>
<dbReference type="GO" id="GO:0051536">
    <property type="term" value="F:iron-sulfur cluster binding"/>
    <property type="evidence" value="ECO:0007669"/>
    <property type="project" value="UniProtKB-KW"/>
</dbReference>
<evidence type="ECO:0000256" key="1">
    <source>
        <dbReference type="ARBA" id="ARBA00022723"/>
    </source>
</evidence>
<evidence type="ECO:0000256" key="2">
    <source>
        <dbReference type="ARBA" id="ARBA00023004"/>
    </source>
</evidence>
<keyword evidence="3" id="KW-0411">Iron-sulfur</keyword>
<dbReference type="InterPro" id="IPR017896">
    <property type="entry name" value="4Fe4S_Fe-S-bd"/>
</dbReference>
<sequence length="399" mass="42734">MLWYAGCGIVKQESQNLLHGRIARILQQFQPRGGLVTQSAETDLQDKLSLDTMACLTIRRPDAACSACADICPAQAITIDARDIELDHDLCTGCARCVAACPTGAMALPAPHPKAEDVLTFDCSRVAQADRQCDTQIVPCLGGLTASQLLESLVGHGKIALVDRGWCAICPSGGCAEPWANAVQSVESDLGDHAAALQVIAAPIPESRARPAPQPRRPRQQSYSRRQLFQRLTTPTPTPDRRSVTADQPFSGKVNAPALIQRRDALRRLHGTDTLPAALFPALDCTGTPDMRLAASLCPTHALSLSQMPDADALIFDAALCLACGDCEKAGAIRLHAQGEGHYTGPVTLARQAMADCPKCLRRFAPRDDQRICDGCHKDNDLAASAFGLMRRTQVPYGA</sequence>
<protein>
    <submittedName>
        <fullName evidence="6">4Fe-4S dicluster protein</fullName>
    </submittedName>
</protein>
<evidence type="ECO:0000313" key="7">
    <source>
        <dbReference type="Proteomes" id="UP000320582"/>
    </source>
</evidence>
<dbReference type="PROSITE" id="PS00198">
    <property type="entry name" value="4FE4S_FER_1"/>
    <property type="match status" value="1"/>
</dbReference>
<dbReference type="SUPFAM" id="SSF54862">
    <property type="entry name" value="4Fe-4S ferredoxins"/>
    <property type="match status" value="1"/>
</dbReference>
<evidence type="ECO:0000256" key="3">
    <source>
        <dbReference type="ARBA" id="ARBA00023014"/>
    </source>
</evidence>
<dbReference type="OrthoDB" id="9800445at2"/>
<accession>A0A543K354</accession>
<feature type="domain" description="4Fe-4S ferredoxin-type" evidence="5">
    <location>
        <begin position="82"/>
        <end position="111"/>
    </location>
</feature>
<gene>
    <name evidence="6" type="ORF">BD293_4525</name>
</gene>
<evidence type="ECO:0000313" key="6">
    <source>
        <dbReference type="EMBL" id="TQM89506.1"/>
    </source>
</evidence>
<keyword evidence="1" id="KW-0479">Metal-binding</keyword>
<feature type="region of interest" description="Disordered" evidence="4">
    <location>
        <begin position="202"/>
        <end position="250"/>
    </location>
</feature>
<dbReference type="GO" id="GO:0046872">
    <property type="term" value="F:metal ion binding"/>
    <property type="evidence" value="ECO:0007669"/>
    <property type="project" value="UniProtKB-KW"/>
</dbReference>
<evidence type="ECO:0000256" key="4">
    <source>
        <dbReference type="SAM" id="MobiDB-lite"/>
    </source>
</evidence>
<comment type="caution">
    <text evidence="6">The sequence shown here is derived from an EMBL/GenBank/DDBJ whole genome shotgun (WGS) entry which is preliminary data.</text>
</comment>
<organism evidence="6 7">
    <name type="scientific">Roseinatronobacter monicus</name>
    <dbReference type="NCBI Taxonomy" id="393481"/>
    <lineage>
        <taxon>Bacteria</taxon>
        <taxon>Pseudomonadati</taxon>
        <taxon>Pseudomonadota</taxon>
        <taxon>Alphaproteobacteria</taxon>
        <taxon>Rhodobacterales</taxon>
        <taxon>Paracoccaceae</taxon>
        <taxon>Roseinatronobacter</taxon>
    </lineage>
</organism>
<reference evidence="6 7" key="1">
    <citation type="submission" date="2019-06" db="EMBL/GenBank/DDBJ databases">
        <title>Genomic Encyclopedia of Archaeal and Bacterial Type Strains, Phase II (KMG-II): from individual species to whole genera.</title>
        <authorList>
            <person name="Goeker M."/>
        </authorList>
    </citation>
    <scope>NUCLEOTIDE SEQUENCE [LARGE SCALE GENOMIC DNA]</scope>
    <source>
        <strain evidence="6 7">DSM 18423</strain>
    </source>
</reference>
<dbReference type="PROSITE" id="PS51379">
    <property type="entry name" value="4FE4S_FER_2"/>
    <property type="match status" value="1"/>
</dbReference>
<evidence type="ECO:0000259" key="5">
    <source>
        <dbReference type="PROSITE" id="PS51379"/>
    </source>
</evidence>
<dbReference type="EMBL" id="VFPT01000006">
    <property type="protein sequence ID" value="TQM89506.1"/>
    <property type="molecule type" value="Genomic_DNA"/>
</dbReference>